<feature type="compositionally biased region" description="Polar residues" evidence="1">
    <location>
        <begin position="46"/>
        <end position="55"/>
    </location>
</feature>
<sequence length="120" mass="13147">MGMTVSGYYISRKKPETTIAHTPMEAEVNVNSDQLPTILKEKEQTGGLSATNSHGASPPFTNELKGNVQNNINCKVELQSQMGQNNNCGVNSTFKTDMNSESLMDPPQQDLELHSTFINT</sequence>
<name>A0A8J4RNC5_9ROSI</name>
<feature type="region of interest" description="Disordered" evidence="1">
    <location>
        <begin position="43"/>
        <end position="64"/>
    </location>
</feature>
<accession>A0A8J4RNC5</accession>
<protein>
    <submittedName>
        <fullName evidence="2">Uncharacterized protein</fullName>
    </submittedName>
</protein>
<gene>
    <name evidence="2" type="ORF">CMV_010159</name>
</gene>
<feature type="region of interest" description="Disordered" evidence="1">
    <location>
        <begin position="83"/>
        <end position="107"/>
    </location>
</feature>
<feature type="compositionally biased region" description="Polar residues" evidence="1">
    <location>
        <begin position="83"/>
        <end position="102"/>
    </location>
</feature>
<evidence type="ECO:0000313" key="2">
    <source>
        <dbReference type="EMBL" id="KAF3965678.1"/>
    </source>
</evidence>
<organism evidence="2 3">
    <name type="scientific">Castanea mollissima</name>
    <name type="common">Chinese chestnut</name>
    <dbReference type="NCBI Taxonomy" id="60419"/>
    <lineage>
        <taxon>Eukaryota</taxon>
        <taxon>Viridiplantae</taxon>
        <taxon>Streptophyta</taxon>
        <taxon>Embryophyta</taxon>
        <taxon>Tracheophyta</taxon>
        <taxon>Spermatophyta</taxon>
        <taxon>Magnoliopsida</taxon>
        <taxon>eudicotyledons</taxon>
        <taxon>Gunneridae</taxon>
        <taxon>Pentapetalae</taxon>
        <taxon>rosids</taxon>
        <taxon>fabids</taxon>
        <taxon>Fagales</taxon>
        <taxon>Fagaceae</taxon>
        <taxon>Castanea</taxon>
    </lineage>
</organism>
<dbReference type="OrthoDB" id="10511133at2759"/>
<evidence type="ECO:0000256" key="1">
    <source>
        <dbReference type="SAM" id="MobiDB-lite"/>
    </source>
</evidence>
<proteinExistence type="predicted"/>
<reference evidence="2" key="1">
    <citation type="submission" date="2020-03" db="EMBL/GenBank/DDBJ databases">
        <title>Castanea mollissima Vanexum genome sequencing.</title>
        <authorList>
            <person name="Staton M."/>
        </authorList>
    </citation>
    <scope>NUCLEOTIDE SEQUENCE</scope>
    <source>
        <tissue evidence="2">Leaf</tissue>
    </source>
</reference>
<dbReference type="EMBL" id="JRKL02001153">
    <property type="protein sequence ID" value="KAF3965678.1"/>
    <property type="molecule type" value="Genomic_DNA"/>
</dbReference>
<dbReference type="AlphaFoldDB" id="A0A8J4RNC5"/>
<dbReference type="Proteomes" id="UP000737018">
    <property type="component" value="Unassembled WGS sequence"/>
</dbReference>
<evidence type="ECO:0000313" key="3">
    <source>
        <dbReference type="Proteomes" id="UP000737018"/>
    </source>
</evidence>
<keyword evidence="3" id="KW-1185">Reference proteome</keyword>
<comment type="caution">
    <text evidence="2">The sequence shown here is derived from an EMBL/GenBank/DDBJ whole genome shotgun (WGS) entry which is preliminary data.</text>
</comment>